<evidence type="ECO:0000256" key="2">
    <source>
        <dbReference type="ARBA" id="ARBA00010077"/>
    </source>
</evidence>
<evidence type="ECO:0000256" key="3">
    <source>
        <dbReference type="ARBA" id="ARBA00022517"/>
    </source>
</evidence>
<dbReference type="EMBL" id="AZBU02000006">
    <property type="protein sequence ID" value="TKR73511.1"/>
    <property type="molecule type" value="Genomic_DNA"/>
</dbReference>
<gene>
    <name evidence="6" type="ORF">L596_020812</name>
</gene>
<dbReference type="Proteomes" id="UP000298663">
    <property type="component" value="Unassembled WGS sequence"/>
</dbReference>
<reference evidence="6 7" key="2">
    <citation type="journal article" date="2019" name="G3 (Bethesda)">
        <title>Hybrid Assembly of the Genome of the Entomopathogenic Nematode Steinernema carpocapsae Identifies the X-Chromosome.</title>
        <authorList>
            <person name="Serra L."/>
            <person name="Macchietto M."/>
            <person name="Macias-Munoz A."/>
            <person name="McGill C.J."/>
            <person name="Rodriguez I.M."/>
            <person name="Rodriguez B."/>
            <person name="Murad R."/>
            <person name="Mortazavi A."/>
        </authorList>
    </citation>
    <scope>NUCLEOTIDE SEQUENCE [LARGE SCALE GENOMIC DNA]</scope>
    <source>
        <strain evidence="6 7">ALL</strain>
    </source>
</reference>
<dbReference type="Pfam" id="PF04939">
    <property type="entry name" value="RRS1"/>
    <property type="match status" value="1"/>
</dbReference>
<dbReference type="STRING" id="34508.A0A4U5MUN8"/>
<evidence type="ECO:0000256" key="4">
    <source>
        <dbReference type="ARBA" id="ARBA00023242"/>
    </source>
</evidence>
<reference evidence="6 7" key="1">
    <citation type="journal article" date="2015" name="Genome Biol.">
        <title>Comparative genomics of Steinernema reveals deeply conserved gene regulatory networks.</title>
        <authorList>
            <person name="Dillman A.R."/>
            <person name="Macchietto M."/>
            <person name="Porter C.F."/>
            <person name="Rogers A."/>
            <person name="Williams B."/>
            <person name="Antoshechkin I."/>
            <person name="Lee M.M."/>
            <person name="Goodwin Z."/>
            <person name="Lu X."/>
            <person name="Lewis E.E."/>
            <person name="Goodrich-Blair H."/>
            <person name="Stock S.P."/>
            <person name="Adams B.J."/>
            <person name="Sternberg P.W."/>
            <person name="Mortazavi A."/>
        </authorList>
    </citation>
    <scope>NUCLEOTIDE SEQUENCE [LARGE SCALE GENOMIC DNA]</scope>
    <source>
        <strain evidence="6 7">ALL</strain>
    </source>
</reference>
<accession>A0A4U5MUN8</accession>
<comment type="similarity">
    <text evidence="2 5">Belongs to the RRS1 family.</text>
</comment>
<dbReference type="GO" id="GO:0005634">
    <property type="term" value="C:nucleus"/>
    <property type="evidence" value="ECO:0007669"/>
    <property type="project" value="UniProtKB-SubCell"/>
</dbReference>
<evidence type="ECO:0000256" key="1">
    <source>
        <dbReference type="ARBA" id="ARBA00004123"/>
    </source>
</evidence>
<proteinExistence type="inferred from homology"/>
<dbReference type="AlphaFoldDB" id="A0A4U5MUN8"/>
<evidence type="ECO:0000313" key="7">
    <source>
        <dbReference type="Proteomes" id="UP000298663"/>
    </source>
</evidence>
<dbReference type="InterPro" id="IPR007023">
    <property type="entry name" value="Ribosom_reg"/>
</dbReference>
<evidence type="ECO:0000313" key="6">
    <source>
        <dbReference type="EMBL" id="TKR73511.1"/>
    </source>
</evidence>
<evidence type="ECO:0000256" key="5">
    <source>
        <dbReference type="RuleBase" id="RU364132"/>
    </source>
</evidence>
<sequence>MSIAVSKLVEPNVDLGNLLIVDRDPLPEEAPEINDEFLLSRTRENAQLLFNKIWELERKTVDNAYCAVLPEPTTRLPREKIIPANREPTKWEKFAAEKGIQKVKKDRKVYDAQSGEWKPTYGYRRANDNTKDWMLEVPENQVDEHLESLVRQLDELDSPGYIMLVCVLTLWIAEDACPLCSPRSHARLLRRTHPGEEDRVGKNELQRLKNIARHVKPTAGEEKEAPIGATTDVEKSKIELDEQIYRAKVGHGVRWQASGSPEEREDEATRKAKRIQVELRRFWWRAKTPHGDLRLALHEEAENRPVALERRHRRPGHR</sequence>
<comment type="function">
    <text evidence="5">Involved in ribosomal large subunit assembly.</text>
</comment>
<comment type="caution">
    <text evidence="6">The sequence shown here is derived from an EMBL/GenBank/DDBJ whole genome shotgun (WGS) entry which is preliminary data.</text>
</comment>
<keyword evidence="7" id="KW-1185">Reference proteome</keyword>
<protein>
    <recommendedName>
        <fullName evidence="5">Ribosome biogenesis regulatory protein</fullName>
    </recommendedName>
</protein>
<organism evidence="6 7">
    <name type="scientific">Steinernema carpocapsae</name>
    <name type="common">Entomopathogenic nematode</name>
    <dbReference type="NCBI Taxonomy" id="34508"/>
    <lineage>
        <taxon>Eukaryota</taxon>
        <taxon>Metazoa</taxon>
        <taxon>Ecdysozoa</taxon>
        <taxon>Nematoda</taxon>
        <taxon>Chromadorea</taxon>
        <taxon>Rhabditida</taxon>
        <taxon>Tylenchina</taxon>
        <taxon>Panagrolaimomorpha</taxon>
        <taxon>Strongyloidoidea</taxon>
        <taxon>Steinernematidae</taxon>
        <taxon>Steinernema</taxon>
    </lineage>
</organism>
<dbReference type="OrthoDB" id="28455at2759"/>
<dbReference type="GO" id="GO:0042254">
    <property type="term" value="P:ribosome biogenesis"/>
    <property type="evidence" value="ECO:0007669"/>
    <property type="project" value="UniProtKB-KW"/>
</dbReference>
<comment type="subcellular location">
    <subcellularLocation>
        <location evidence="1 5">Nucleus</location>
    </subcellularLocation>
</comment>
<keyword evidence="3 5" id="KW-0690">Ribosome biogenesis</keyword>
<name>A0A4U5MUN8_STECR</name>
<keyword evidence="4 5" id="KW-0539">Nucleus</keyword>